<feature type="region of interest" description="Disordered" evidence="1">
    <location>
        <begin position="108"/>
        <end position="146"/>
    </location>
</feature>
<dbReference type="RefSeq" id="WP_250723134.1">
    <property type="nucleotide sequence ID" value="NZ_CP098400.1"/>
</dbReference>
<dbReference type="EMBL" id="CP098400">
    <property type="protein sequence ID" value="URW79329.1"/>
    <property type="molecule type" value="Genomic_DNA"/>
</dbReference>
<protein>
    <submittedName>
        <fullName evidence="2">Uncharacterized protein</fullName>
    </submittedName>
</protein>
<evidence type="ECO:0000313" key="3">
    <source>
        <dbReference type="Proteomes" id="UP001056426"/>
    </source>
</evidence>
<evidence type="ECO:0000313" key="2">
    <source>
        <dbReference type="EMBL" id="URW79329.1"/>
    </source>
</evidence>
<sequence>MEREALLSIILQDIKELETLVETFRGKNDIQQVYINLARSKAEGIIKEIDLLVGFKETVTITPRNEEKIPKTEDVTDKIPTPEIPPVAPPQEKIIEKVDTPLEIIEDTSESQQEKADIPKAAPLTEYPTTSASTAPKAKPESDSKGKTVLGETLVKDKKAINDLLSKPEIQDSKVQAPVSDLKKAIGINDRFLFIRELFGGNAQFFNDSIEKINTFTSFEEAKTYISTNFNWKEGSEAESHFMHLLKRRFTR</sequence>
<reference evidence="2" key="1">
    <citation type="submission" date="2022-05" db="EMBL/GenBank/DDBJ databases">
        <authorList>
            <person name="Sun X."/>
        </authorList>
    </citation>
    <scope>NUCLEOTIDE SEQUENCE</scope>
    <source>
        <strain evidence="2">Ai-910</strain>
    </source>
</reference>
<evidence type="ECO:0000256" key="1">
    <source>
        <dbReference type="SAM" id="MobiDB-lite"/>
    </source>
</evidence>
<reference evidence="2" key="2">
    <citation type="submission" date="2022-06" db="EMBL/GenBank/DDBJ databases">
        <title>Xiashengella guii gen. nov. sp. nov., a bacterium isolated form anaerobic digestion tank.</title>
        <authorList>
            <person name="Huang H."/>
        </authorList>
    </citation>
    <scope>NUCLEOTIDE SEQUENCE</scope>
    <source>
        <strain evidence="2">Ai-910</strain>
    </source>
</reference>
<accession>A0A9J6ZNS4</accession>
<dbReference type="Proteomes" id="UP001056426">
    <property type="component" value="Chromosome"/>
</dbReference>
<name>A0A9J6ZNS4_9BACT</name>
<organism evidence="2 3">
    <name type="scientific">Xiashengella succiniciproducens</name>
    <dbReference type="NCBI Taxonomy" id="2949635"/>
    <lineage>
        <taxon>Bacteria</taxon>
        <taxon>Pseudomonadati</taxon>
        <taxon>Bacteroidota</taxon>
        <taxon>Bacteroidia</taxon>
        <taxon>Marinilabiliales</taxon>
        <taxon>Marinilabiliaceae</taxon>
        <taxon>Xiashengella</taxon>
    </lineage>
</organism>
<dbReference type="KEGG" id="alkq:M9189_10730"/>
<keyword evidence="3" id="KW-1185">Reference proteome</keyword>
<dbReference type="AlphaFoldDB" id="A0A9J6ZNS4"/>
<gene>
    <name evidence="2" type="ORF">M9189_10730</name>
</gene>
<proteinExistence type="predicted"/>